<dbReference type="InterPro" id="IPR020846">
    <property type="entry name" value="MFS_dom"/>
</dbReference>
<dbReference type="Proteomes" id="UP001197214">
    <property type="component" value="Unassembled WGS sequence"/>
</dbReference>
<evidence type="ECO:0000256" key="4">
    <source>
        <dbReference type="SAM" id="Phobius"/>
    </source>
</evidence>
<accession>A0ABS6XQ06</accession>
<feature type="transmembrane region" description="Helical" evidence="4">
    <location>
        <begin position="12"/>
        <end position="41"/>
    </location>
</feature>
<feature type="transmembrane region" description="Helical" evidence="4">
    <location>
        <begin position="312"/>
        <end position="336"/>
    </location>
</feature>
<keyword evidence="3 4" id="KW-0472">Membrane</keyword>
<dbReference type="InterPro" id="IPR011701">
    <property type="entry name" value="MFS"/>
</dbReference>
<dbReference type="PANTHER" id="PTHR11360">
    <property type="entry name" value="MONOCARBOXYLATE TRANSPORTER"/>
    <property type="match status" value="1"/>
</dbReference>
<dbReference type="Pfam" id="PF07690">
    <property type="entry name" value="MFS_1"/>
    <property type="match status" value="1"/>
</dbReference>
<dbReference type="InterPro" id="IPR050327">
    <property type="entry name" value="Proton-linked_MCT"/>
</dbReference>
<proteinExistence type="predicted"/>
<gene>
    <name evidence="6" type="ORF">KY084_15630</name>
</gene>
<comment type="caution">
    <text evidence="6">The sequence shown here is derived from an EMBL/GenBank/DDBJ whole genome shotgun (WGS) entry which is preliminary data.</text>
</comment>
<dbReference type="RefSeq" id="WP_219239410.1">
    <property type="nucleotide sequence ID" value="NZ_JAHWZX010000023.1"/>
</dbReference>
<keyword evidence="7" id="KW-1185">Reference proteome</keyword>
<dbReference type="PANTHER" id="PTHR11360:SF284">
    <property type="entry name" value="EG:103B4.3 PROTEIN-RELATED"/>
    <property type="match status" value="1"/>
</dbReference>
<feature type="transmembrane region" description="Helical" evidence="4">
    <location>
        <begin position="84"/>
        <end position="103"/>
    </location>
</feature>
<evidence type="ECO:0000256" key="2">
    <source>
        <dbReference type="ARBA" id="ARBA00022989"/>
    </source>
</evidence>
<feature type="transmembrane region" description="Helical" evidence="4">
    <location>
        <begin position="109"/>
        <end position="129"/>
    </location>
</feature>
<organism evidence="6 7">
    <name type="scientific">Stakelama flava</name>
    <dbReference type="NCBI Taxonomy" id="2860338"/>
    <lineage>
        <taxon>Bacteria</taxon>
        <taxon>Pseudomonadati</taxon>
        <taxon>Pseudomonadota</taxon>
        <taxon>Alphaproteobacteria</taxon>
        <taxon>Sphingomonadales</taxon>
        <taxon>Sphingomonadaceae</taxon>
        <taxon>Stakelama</taxon>
    </lineage>
</organism>
<sequence>MATDLPQPSASGGAGLVVAATVGNMLSVTPSIISTFGLFLVPIATEFGWPRSVVSGALAIVLLGNALGSAPAGRLADRFGARRIILAGNVLLAVAIGLLAFTGASHGLFYLQFLLVGVIGALASNMVIAKLLADAFDKRRGLLIGIAGGIGNGVGSAVLPALVAVMLITHSWREAYLGLGLVTFAVGFPILYFLIRTPAVEKAEQQGIPAEGMTLGEAVRTPMFWLLVTSVPLGGGCLQALFATIEPFLVDRGLSIGAGTTVLVLFALTCAIWEPTVGMLLDRTRRPLILAPCYLTGAIGLLLLILGDQMALLMLAGVLLGIALGAEFSAVTFLLSRYFGRHALGAISGTIFGIALLVSAAAAVLLNICYDLTGSYLAGLLAIVPLLAWNGIAILALPHYRFMGPVE</sequence>
<keyword evidence="1 4" id="KW-0812">Transmembrane</keyword>
<feature type="transmembrane region" description="Helical" evidence="4">
    <location>
        <begin position="374"/>
        <end position="397"/>
    </location>
</feature>
<feature type="transmembrane region" description="Helical" evidence="4">
    <location>
        <begin position="343"/>
        <end position="368"/>
    </location>
</feature>
<feature type="transmembrane region" description="Helical" evidence="4">
    <location>
        <begin position="223"/>
        <end position="242"/>
    </location>
</feature>
<evidence type="ECO:0000313" key="7">
    <source>
        <dbReference type="Proteomes" id="UP001197214"/>
    </source>
</evidence>
<feature type="transmembrane region" description="Helical" evidence="4">
    <location>
        <begin position="141"/>
        <end position="169"/>
    </location>
</feature>
<feature type="domain" description="Major facilitator superfamily (MFS) profile" evidence="5">
    <location>
        <begin position="16"/>
        <end position="407"/>
    </location>
</feature>
<protein>
    <submittedName>
        <fullName evidence="6">MFS transporter</fullName>
    </submittedName>
</protein>
<keyword evidence="2 4" id="KW-1133">Transmembrane helix</keyword>
<evidence type="ECO:0000256" key="1">
    <source>
        <dbReference type="ARBA" id="ARBA00022692"/>
    </source>
</evidence>
<dbReference type="EMBL" id="JAHWZX010000023">
    <property type="protein sequence ID" value="MBW4332287.1"/>
    <property type="molecule type" value="Genomic_DNA"/>
</dbReference>
<evidence type="ECO:0000313" key="6">
    <source>
        <dbReference type="EMBL" id="MBW4332287.1"/>
    </source>
</evidence>
<feature type="transmembrane region" description="Helical" evidence="4">
    <location>
        <begin position="288"/>
        <end position="306"/>
    </location>
</feature>
<dbReference type="PROSITE" id="PS50850">
    <property type="entry name" value="MFS"/>
    <property type="match status" value="1"/>
</dbReference>
<feature type="transmembrane region" description="Helical" evidence="4">
    <location>
        <begin position="175"/>
        <end position="195"/>
    </location>
</feature>
<reference evidence="6 7" key="1">
    <citation type="submission" date="2021-07" db="EMBL/GenBank/DDBJ databases">
        <title>Stakelama flava sp. nov., a novel endophytic bacterium isolated from branch of Kandelia candel.</title>
        <authorList>
            <person name="Tuo L."/>
        </authorList>
    </citation>
    <scope>NUCLEOTIDE SEQUENCE [LARGE SCALE GENOMIC DNA]</scope>
    <source>
        <strain evidence="6 7">CBK3Z-3</strain>
    </source>
</reference>
<feature type="transmembrane region" description="Helical" evidence="4">
    <location>
        <begin position="53"/>
        <end position="72"/>
    </location>
</feature>
<evidence type="ECO:0000259" key="5">
    <source>
        <dbReference type="PROSITE" id="PS50850"/>
    </source>
</evidence>
<feature type="transmembrane region" description="Helical" evidence="4">
    <location>
        <begin position="254"/>
        <end position="276"/>
    </location>
</feature>
<name>A0ABS6XQ06_9SPHN</name>
<evidence type="ECO:0000256" key="3">
    <source>
        <dbReference type="ARBA" id="ARBA00023136"/>
    </source>
</evidence>